<organism evidence="2 3">
    <name type="scientific">Collybiopsis confluens</name>
    <dbReference type="NCBI Taxonomy" id="2823264"/>
    <lineage>
        <taxon>Eukaryota</taxon>
        <taxon>Fungi</taxon>
        <taxon>Dikarya</taxon>
        <taxon>Basidiomycota</taxon>
        <taxon>Agaricomycotina</taxon>
        <taxon>Agaricomycetes</taxon>
        <taxon>Agaricomycetidae</taxon>
        <taxon>Agaricales</taxon>
        <taxon>Marasmiineae</taxon>
        <taxon>Omphalotaceae</taxon>
        <taxon>Collybiopsis</taxon>
    </lineage>
</organism>
<dbReference type="EMBL" id="JAACJN010000191">
    <property type="protein sequence ID" value="KAF5363101.1"/>
    <property type="molecule type" value="Genomic_DNA"/>
</dbReference>
<dbReference type="Pfam" id="PF06985">
    <property type="entry name" value="HET"/>
    <property type="match status" value="1"/>
</dbReference>
<reference evidence="2 3" key="1">
    <citation type="journal article" date="2020" name="ISME J.">
        <title>Uncovering the hidden diversity of litter-decomposition mechanisms in mushroom-forming fungi.</title>
        <authorList>
            <person name="Floudas D."/>
            <person name="Bentzer J."/>
            <person name="Ahren D."/>
            <person name="Johansson T."/>
            <person name="Persson P."/>
            <person name="Tunlid A."/>
        </authorList>
    </citation>
    <scope>NUCLEOTIDE SEQUENCE [LARGE SCALE GENOMIC DNA]</scope>
    <source>
        <strain evidence="2 3">CBS 406.79</strain>
    </source>
</reference>
<evidence type="ECO:0000313" key="2">
    <source>
        <dbReference type="EMBL" id="KAF5363101.1"/>
    </source>
</evidence>
<keyword evidence="3" id="KW-1185">Reference proteome</keyword>
<dbReference type="PANTHER" id="PTHR33112:SF14">
    <property type="entry name" value="HETEROKARYON INCOMPATIBILITY DOMAIN-CONTAINING PROTEIN"/>
    <property type="match status" value="1"/>
</dbReference>
<proteinExistence type="predicted"/>
<dbReference type="PANTHER" id="PTHR33112">
    <property type="entry name" value="DOMAIN PROTEIN, PUTATIVE-RELATED"/>
    <property type="match status" value="1"/>
</dbReference>
<dbReference type="OrthoDB" id="2908906at2759"/>
<dbReference type="InterPro" id="IPR010730">
    <property type="entry name" value="HET"/>
</dbReference>
<accession>A0A8H5GE40</accession>
<feature type="domain" description="Heterokaryon incompatibility" evidence="1">
    <location>
        <begin position="92"/>
        <end position="186"/>
    </location>
</feature>
<evidence type="ECO:0000259" key="1">
    <source>
        <dbReference type="Pfam" id="PF06985"/>
    </source>
</evidence>
<dbReference type="AlphaFoldDB" id="A0A8H5GE40"/>
<dbReference type="Proteomes" id="UP000518752">
    <property type="component" value="Unassembled WGS sequence"/>
</dbReference>
<sequence>MSCFSCLLPRLPFTPRKVLAQSPSYPTYDEELKPIPGGQLIFHERFPDIINTTLDIAQRATPRRFRLVDCYQLIHKNELCIYEFETFPTVPYAPLSYVWRGRAAAGSDWKEDLGTFSVKGAEDGDPISLDVLKTVSQAVSLGRQFPIGPFLWVDRLCILQTDKSDKAWQISHMFKIYNSCMVCVILPGGIRHLARLDEETDWIHRGWTLQESLAPEKVIVLFLFSRNFFEGDDLDKVLENCENYGDQTFAPIQQVDSEDSDSHKYLKAMKKFGRAAWMPLDSLLDATTDNPRWQLTRMPPPEDMINNPAILGGYTECDLLQMARTASTVSYQGRQEWREQAIWRSSFIRTSSRPVDMIFSIMQLFDVNLDTTKFKEDNRLGATIALASEILQRGKTASWLGSLFTLDSCPQICTFPYFPKTSVSGKAMVSKNNGDEVEMIREMEKIPTYRWLDKVPGGRMDEAGYFIFTSPAVRITRVPNAQAPGVDQYSGTKEIDGFMHFAAEDESSWRIYPEASDIQKLDKSPRTFMVFLGKQVAHISSIEELEENEGESIVLVVEEHAPERFHKISCYLFSESSSYLIRQGMERQFYLGGPEAF</sequence>
<evidence type="ECO:0000313" key="3">
    <source>
        <dbReference type="Proteomes" id="UP000518752"/>
    </source>
</evidence>
<name>A0A8H5GE40_9AGAR</name>
<comment type="caution">
    <text evidence="2">The sequence shown here is derived from an EMBL/GenBank/DDBJ whole genome shotgun (WGS) entry which is preliminary data.</text>
</comment>
<gene>
    <name evidence="2" type="ORF">D9757_012035</name>
</gene>
<protein>
    <recommendedName>
        <fullName evidence="1">Heterokaryon incompatibility domain-containing protein</fullName>
    </recommendedName>
</protein>